<dbReference type="AlphaFoldDB" id="A0AAV4MRB1"/>
<name>A0AAV4MRB1_CAEEX</name>
<gene>
    <name evidence="1" type="ORF">CEXT_549771</name>
</gene>
<keyword evidence="2" id="KW-1185">Reference proteome</keyword>
<protein>
    <submittedName>
        <fullName evidence="1">Uncharacterized protein</fullName>
    </submittedName>
</protein>
<reference evidence="1 2" key="1">
    <citation type="submission" date="2021-06" db="EMBL/GenBank/DDBJ databases">
        <title>Caerostris extrusa draft genome.</title>
        <authorList>
            <person name="Kono N."/>
            <person name="Arakawa K."/>
        </authorList>
    </citation>
    <scope>NUCLEOTIDE SEQUENCE [LARGE SCALE GENOMIC DNA]</scope>
</reference>
<evidence type="ECO:0000313" key="1">
    <source>
        <dbReference type="EMBL" id="GIX73961.1"/>
    </source>
</evidence>
<accession>A0AAV4MRB1</accession>
<dbReference type="Proteomes" id="UP001054945">
    <property type="component" value="Unassembled WGS sequence"/>
</dbReference>
<sequence>MRKKKMVTSIIAVNGENVKLNHLRTRNPPSSYYCEMFNVHNVLKVIPLINIHCHVYAEKHFIQVVYGSMFLRVLTPKLCSSFKKFDTCQWKGTVPKSRLTPAFAWHTPNKSLLDVCVKYFGSS</sequence>
<organism evidence="1 2">
    <name type="scientific">Caerostris extrusa</name>
    <name type="common">Bark spider</name>
    <name type="synonym">Caerostris bankana</name>
    <dbReference type="NCBI Taxonomy" id="172846"/>
    <lineage>
        <taxon>Eukaryota</taxon>
        <taxon>Metazoa</taxon>
        <taxon>Ecdysozoa</taxon>
        <taxon>Arthropoda</taxon>
        <taxon>Chelicerata</taxon>
        <taxon>Arachnida</taxon>
        <taxon>Araneae</taxon>
        <taxon>Araneomorphae</taxon>
        <taxon>Entelegynae</taxon>
        <taxon>Araneoidea</taxon>
        <taxon>Araneidae</taxon>
        <taxon>Caerostris</taxon>
    </lineage>
</organism>
<dbReference type="EMBL" id="BPLR01002459">
    <property type="protein sequence ID" value="GIX73961.1"/>
    <property type="molecule type" value="Genomic_DNA"/>
</dbReference>
<comment type="caution">
    <text evidence="1">The sequence shown here is derived from an EMBL/GenBank/DDBJ whole genome shotgun (WGS) entry which is preliminary data.</text>
</comment>
<evidence type="ECO:0000313" key="2">
    <source>
        <dbReference type="Proteomes" id="UP001054945"/>
    </source>
</evidence>
<proteinExistence type="predicted"/>